<dbReference type="AlphaFoldDB" id="A0A1N5U5P8"/>
<protein>
    <submittedName>
        <fullName evidence="5">Phosphatase</fullName>
    </submittedName>
</protein>
<dbReference type="InterPro" id="IPR029033">
    <property type="entry name" value="His_PPase_superfam"/>
</dbReference>
<evidence type="ECO:0000256" key="2">
    <source>
        <dbReference type="ARBA" id="ARBA00023235"/>
    </source>
</evidence>
<dbReference type="RefSeq" id="WP_077076142.1">
    <property type="nucleotide sequence ID" value="NZ_LT671858.1"/>
</dbReference>
<dbReference type="Pfam" id="PF00300">
    <property type="entry name" value="His_Phos_1"/>
    <property type="match status" value="1"/>
</dbReference>
<accession>A0A1N5U5P8</accession>
<dbReference type="SUPFAM" id="SSF53254">
    <property type="entry name" value="Phosphoglycerate mutase-like"/>
    <property type="match status" value="1"/>
</dbReference>
<feature type="active site" description="Proton donor/acceptor" evidence="3">
    <location>
        <position position="92"/>
    </location>
</feature>
<evidence type="ECO:0000256" key="3">
    <source>
        <dbReference type="PIRSR" id="PIRSR613078-1"/>
    </source>
</evidence>
<dbReference type="GO" id="GO:0005737">
    <property type="term" value="C:cytoplasm"/>
    <property type="evidence" value="ECO:0007669"/>
    <property type="project" value="TreeGrafter"/>
</dbReference>
<organism evidence="5 8">
    <name type="scientific">Cuniculiplasma divulgatum</name>
    <dbReference type="NCBI Taxonomy" id="1673428"/>
    <lineage>
        <taxon>Archaea</taxon>
        <taxon>Methanobacteriati</taxon>
        <taxon>Thermoplasmatota</taxon>
        <taxon>Thermoplasmata</taxon>
        <taxon>Thermoplasmatales</taxon>
        <taxon>Cuniculiplasmataceae</taxon>
        <taxon>Cuniculiplasma</taxon>
    </lineage>
</organism>
<dbReference type="PROSITE" id="PS00175">
    <property type="entry name" value="PG_MUTASE"/>
    <property type="match status" value="1"/>
</dbReference>
<evidence type="ECO:0000313" key="8">
    <source>
        <dbReference type="Proteomes" id="UP000195607"/>
    </source>
</evidence>
<dbReference type="CDD" id="cd07067">
    <property type="entry name" value="HP_PGM_like"/>
    <property type="match status" value="1"/>
</dbReference>
<keyword evidence="1" id="KW-0324">Glycolysis</keyword>
<evidence type="ECO:0000256" key="1">
    <source>
        <dbReference type="ARBA" id="ARBA00023152"/>
    </source>
</evidence>
<gene>
    <name evidence="6" type="ORF">CPM_0802</name>
    <name evidence="5" type="ORF">CSP5_0806</name>
</gene>
<dbReference type="OrthoDB" id="304253at2157"/>
<dbReference type="Proteomes" id="UP000195607">
    <property type="component" value="Chromosome I"/>
</dbReference>
<evidence type="ECO:0000313" key="6">
    <source>
        <dbReference type="EMBL" id="SJK84650.1"/>
    </source>
</evidence>
<dbReference type="InterPro" id="IPR001345">
    <property type="entry name" value="PG/BPGM_mutase_AS"/>
</dbReference>
<sequence length="199" mass="22199">MIKNRKNIAILVRHGESLANVRKIVSEDIDGFPLTELGVKQAVKTGKLLESISSSVNLFISSPIIRAVQTGLNVMKSMGLEMDVIRDDLLTETRFGKYNNISFSEFPKFHKREFGIEAFEDNGKRMMEAIKKYPGINIYFSHALPIKALICNIMGLEEEDSGGIQIENSSISVIDVVENKILSIGSHHISESLINFINS</sequence>
<dbReference type="STRING" id="1673428.CPM_0802"/>
<keyword evidence="7" id="KW-1185">Reference proteome</keyword>
<proteinExistence type="predicted"/>
<reference evidence="5 8" key="1">
    <citation type="submission" date="2016-04" db="EMBL/GenBank/DDBJ databases">
        <authorList>
            <person name="Evans L.H."/>
            <person name="Alamgir A."/>
            <person name="Owens N."/>
            <person name="Weber N.D."/>
            <person name="Virtaneva K."/>
            <person name="Barbian K."/>
            <person name="Babar A."/>
            <person name="Rosenke K."/>
        </authorList>
    </citation>
    <scope>NUCLEOTIDE SEQUENCE [LARGE SCALE GENOMIC DNA]</scope>
    <source>
        <strain evidence="5">S5</strain>
        <strain evidence="8">S5(T) (JCM 30642 \VKM B-2941)</strain>
    </source>
</reference>
<dbReference type="PANTHER" id="PTHR48100:SF1">
    <property type="entry name" value="HISTIDINE PHOSPHATASE FAMILY PROTEIN-RELATED"/>
    <property type="match status" value="1"/>
</dbReference>
<dbReference type="GeneID" id="41588080"/>
<feature type="binding site" evidence="4">
    <location>
        <begin position="13"/>
        <end position="20"/>
    </location>
    <ligand>
        <name>substrate</name>
    </ligand>
</feature>
<dbReference type="EMBL" id="LT671858">
    <property type="protein sequence ID" value="SIM55786.1"/>
    <property type="molecule type" value="Genomic_DNA"/>
</dbReference>
<dbReference type="PANTHER" id="PTHR48100">
    <property type="entry name" value="BROAD-SPECIFICITY PHOSPHATASE YOR283W-RELATED"/>
    <property type="match status" value="1"/>
</dbReference>
<evidence type="ECO:0000256" key="4">
    <source>
        <dbReference type="PIRSR" id="PIRSR613078-2"/>
    </source>
</evidence>
<dbReference type="SMART" id="SM00855">
    <property type="entry name" value="PGAM"/>
    <property type="match status" value="1"/>
</dbReference>
<evidence type="ECO:0000313" key="7">
    <source>
        <dbReference type="Proteomes" id="UP000187822"/>
    </source>
</evidence>
<evidence type="ECO:0000313" key="5">
    <source>
        <dbReference type="EMBL" id="SIM55786.1"/>
    </source>
</evidence>
<name>A0A1N5U5P8_9ARCH</name>
<feature type="active site" description="Tele-phosphohistidine intermediate" evidence="3">
    <location>
        <position position="14"/>
    </location>
</feature>
<reference evidence="6" key="2">
    <citation type="submission" date="2016-06" db="EMBL/GenBank/DDBJ databases">
        <authorList>
            <person name="Olsen C.W."/>
            <person name="Carey S."/>
            <person name="Hinshaw L."/>
            <person name="Karasin A.I."/>
        </authorList>
    </citation>
    <scope>NUCLEOTIDE SEQUENCE [LARGE SCALE GENOMIC DNA]</scope>
    <source>
        <strain evidence="6">PM4</strain>
    </source>
</reference>
<dbReference type="EMBL" id="LT719092">
    <property type="protein sequence ID" value="SJK84650.1"/>
    <property type="molecule type" value="Genomic_DNA"/>
</dbReference>
<keyword evidence="2" id="KW-0413">Isomerase</keyword>
<dbReference type="KEGG" id="cdiv:CPM_0802"/>
<dbReference type="InterPro" id="IPR050275">
    <property type="entry name" value="PGM_Phosphatase"/>
</dbReference>
<dbReference type="Proteomes" id="UP000187822">
    <property type="component" value="Chromosome I"/>
</dbReference>
<feature type="binding site" evidence="4">
    <location>
        <position position="66"/>
    </location>
    <ligand>
        <name>substrate</name>
    </ligand>
</feature>
<dbReference type="GO" id="GO:0016791">
    <property type="term" value="F:phosphatase activity"/>
    <property type="evidence" value="ECO:0007669"/>
    <property type="project" value="TreeGrafter"/>
</dbReference>
<dbReference type="InterPro" id="IPR013078">
    <property type="entry name" value="His_Pase_superF_clade-1"/>
</dbReference>
<dbReference type="Gene3D" id="3.40.50.1240">
    <property type="entry name" value="Phosphoglycerate mutase-like"/>
    <property type="match status" value="1"/>
</dbReference>
<reference evidence="7" key="3">
    <citation type="submission" date="2016-06" db="EMBL/GenBank/DDBJ databases">
        <authorList>
            <person name="Toshchakov V.S."/>
        </authorList>
    </citation>
    <scope>NUCLEOTIDE SEQUENCE [LARGE SCALE GENOMIC DNA]</scope>
    <source>
        <strain>PM4 (JCM 30641</strain>
        <strain evidence="7">\VKM B-2940)</strain>
    </source>
</reference>